<evidence type="ECO:0000259" key="7">
    <source>
        <dbReference type="PROSITE" id="PS50119"/>
    </source>
</evidence>
<organism evidence="8 9">
    <name type="scientific">Scophthalmus maximus</name>
    <name type="common">Turbot</name>
    <name type="synonym">Psetta maxima</name>
    <dbReference type="NCBI Taxonomy" id="52904"/>
    <lineage>
        <taxon>Eukaryota</taxon>
        <taxon>Metazoa</taxon>
        <taxon>Chordata</taxon>
        <taxon>Craniata</taxon>
        <taxon>Vertebrata</taxon>
        <taxon>Euteleostomi</taxon>
        <taxon>Actinopterygii</taxon>
        <taxon>Neopterygii</taxon>
        <taxon>Teleostei</taxon>
        <taxon>Neoteleostei</taxon>
        <taxon>Acanthomorphata</taxon>
        <taxon>Carangaria</taxon>
        <taxon>Pleuronectiformes</taxon>
        <taxon>Pleuronectoidei</taxon>
        <taxon>Scophthalmidae</taxon>
        <taxon>Scophthalmus</taxon>
    </lineage>
</organism>
<dbReference type="Pfam" id="PF00643">
    <property type="entry name" value="zf-B_box"/>
    <property type="match status" value="1"/>
</dbReference>
<dbReference type="Gene3D" id="3.30.40.10">
    <property type="entry name" value="Zinc/RING finger domain, C3HC4 (zinc finger)"/>
    <property type="match status" value="1"/>
</dbReference>
<dbReference type="Gene3D" id="3.30.160.60">
    <property type="entry name" value="Classic Zinc Finger"/>
    <property type="match status" value="1"/>
</dbReference>
<dbReference type="CDD" id="cd19769">
    <property type="entry name" value="Bbox2_TRIM16-like"/>
    <property type="match status" value="1"/>
</dbReference>
<sequence>MEQKGVELERESFSCSVCLDLLKDPVTIPCGHSYCMSCIKTHWDKEDEKRIYSCPQCRQTFTLRPVLVKNTMLADLVEQLKKTGLQAAPADHCYAGAEDVACDSCLVCLASYCEKHLQPHYESSAFEKHKLVDPTKKLQENICSRHDEVMKMFCRTDQQCICYVCSVDEHKGHDTVSAAVERTERQRELELSQQEIQQRVQDREKDVKLLQQESSDVKQQIRSQQETEVNIQRKSHWIQTQHTNVCYYLRETEK</sequence>
<proteinExistence type="predicted"/>
<dbReference type="SMART" id="SM00336">
    <property type="entry name" value="BBOX"/>
    <property type="match status" value="1"/>
</dbReference>
<evidence type="ECO:0000256" key="4">
    <source>
        <dbReference type="PROSITE-ProRule" id="PRU00024"/>
    </source>
</evidence>
<keyword evidence="1" id="KW-0479">Metal-binding</keyword>
<evidence type="ECO:0000256" key="2">
    <source>
        <dbReference type="ARBA" id="ARBA00022771"/>
    </source>
</evidence>
<protein>
    <recommendedName>
        <fullName evidence="10">E3 ubiquitin/ISG15 ligase TRIM25-like</fullName>
    </recommendedName>
</protein>
<feature type="domain" description="RING-type" evidence="6">
    <location>
        <begin position="15"/>
        <end position="58"/>
    </location>
</feature>
<gene>
    <name evidence="8" type="primary">LOC118310824</name>
</gene>
<dbReference type="AlphaFoldDB" id="A0A8D2ZV39"/>
<dbReference type="GeneTree" id="ENSGT01150000286931"/>
<keyword evidence="3" id="KW-0862">Zinc</keyword>
<dbReference type="Pfam" id="PF15227">
    <property type="entry name" value="zf-C3HC4_4"/>
    <property type="match status" value="1"/>
</dbReference>
<dbReference type="PROSITE" id="PS00518">
    <property type="entry name" value="ZF_RING_1"/>
    <property type="match status" value="1"/>
</dbReference>
<dbReference type="PANTHER" id="PTHR25465:SF5">
    <property type="entry name" value="E3 UBIQUITIN_ISG15 LIGASE TRIM25-RELATED"/>
    <property type="match status" value="1"/>
</dbReference>
<dbReference type="InterPro" id="IPR000315">
    <property type="entry name" value="Znf_B-box"/>
</dbReference>
<evidence type="ECO:0000256" key="3">
    <source>
        <dbReference type="ARBA" id="ARBA00022833"/>
    </source>
</evidence>
<dbReference type="Ensembl" id="ENSSMAT00000008212.2">
    <property type="protein sequence ID" value="ENSSMAP00000008109.2"/>
    <property type="gene ID" value="ENSSMAG00000004991.2"/>
</dbReference>
<dbReference type="SMART" id="SM00184">
    <property type="entry name" value="RING"/>
    <property type="match status" value="1"/>
</dbReference>
<dbReference type="InterPro" id="IPR017907">
    <property type="entry name" value="Znf_RING_CS"/>
</dbReference>
<dbReference type="Proteomes" id="UP000694558">
    <property type="component" value="Chromosome 7"/>
</dbReference>
<reference evidence="8" key="1">
    <citation type="submission" date="2023-05" db="EMBL/GenBank/DDBJ databases">
        <title>High-quality long-read genome of Scophthalmus maximus.</title>
        <authorList>
            <person name="Lien S."/>
            <person name="Martinez P."/>
        </authorList>
    </citation>
    <scope>NUCLEOTIDE SEQUENCE [LARGE SCALE GENOMIC DNA]</scope>
</reference>
<name>A0A8D2ZV39_SCOMX</name>
<dbReference type="PROSITE" id="PS50089">
    <property type="entry name" value="ZF_RING_2"/>
    <property type="match status" value="1"/>
</dbReference>
<accession>A0A8D2ZV39</accession>
<evidence type="ECO:0000256" key="1">
    <source>
        <dbReference type="ARBA" id="ARBA00022723"/>
    </source>
</evidence>
<evidence type="ECO:0000313" key="9">
    <source>
        <dbReference type="Proteomes" id="UP000694558"/>
    </source>
</evidence>
<dbReference type="SUPFAM" id="SSF57845">
    <property type="entry name" value="B-box zinc-binding domain"/>
    <property type="match status" value="1"/>
</dbReference>
<dbReference type="SUPFAM" id="SSF57850">
    <property type="entry name" value="RING/U-box"/>
    <property type="match status" value="1"/>
</dbReference>
<evidence type="ECO:0000259" key="6">
    <source>
        <dbReference type="PROSITE" id="PS50089"/>
    </source>
</evidence>
<dbReference type="InterPro" id="IPR013083">
    <property type="entry name" value="Znf_RING/FYVE/PHD"/>
</dbReference>
<dbReference type="InterPro" id="IPR051051">
    <property type="entry name" value="E3_ubiq-ligase_TRIM/RNF"/>
</dbReference>
<reference evidence="8" key="2">
    <citation type="submission" date="2025-08" db="UniProtKB">
        <authorList>
            <consortium name="Ensembl"/>
        </authorList>
    </citation>
    <scope>IDENTIFICATION</scope>
</reference>
<evidence type="ECO:0000313" key="8">
    <source>
        <dbReference type="Ensembl" id="ENSSMAP00000008109.2"/>
    </source>
</evidence>
<feature type="coiled-coil region" evidence="5">
    <location>
        <begin position="193"/>
        <end position="227"/>
    </location>
</feature>
<feature type="domain" description="B box-type" evidence="7">
    <location>
        <begin position="138"/>
        <end position="178"/>
    </location>
</feature>
<keyword evidence="2 4" id="KW-0863">Zinc-finger</keyword>
<dbReference type="PANTHER" id="PTHR25465">
    <property type="entry name" value="B-BOX DOMAIN CONTAINING"/>
    <property type="match status" value="1"/>
</dbReference>
<evidence type="ECO:0008006" key="10">
    <source>
        <dbReference type="Google" id="ProtNLM"/>
    </source>
</evidence>
<dbReference type="InterPro" id="IPR001841">
    <property type="entry name" value="Znf_RING"/>
</dbReference>
<evidence type="ECO:0000256" key="5">
    <source>
        <dbReference type="SAM" id="Coils"/>
    </source>
</evidence>
<keyword evidence="5" id="KW-0175">Coiled coil</keyword>
<dbReference type="GO" id="GO:0008270">
    <property type="term" value="F:zinc ion binding"/>
    <property type="evidence" value="ECO:0007669"/>
    <property type="project" value="UniProtKB-KW"/>
</dbReference>
<dbReference type="PROSITE" id="PS50119">
    <property type="entry name" value="ZF_BBOX"/>
    <property type="match status" value="1"/>
</dbReference>